<dbReference type="STRING" id="181874.A0A409X9S1"/>
<evidence type="ECO:0000313" key="1">
    <source>
        <dbReference type="EMBL" id="PPQ87516.1"/>
    </source>
</evidence>
<dbReference type="InParanoid" id="A0A409X9S1"/>
<dbReference type="EMBL" id="NHTK01004257">
    <property type="protein sequence ID" value="PPQ87516.1"/>
    <property type="molecule type" value="Genomic_DNA"/>
</dbReference>
<reference evidence="1 2" key="1">
    <citation type="journal article" date="2018" name="Evol. Lett.">
        <title>Horizontal gene cluster transfer increased hallucinogenic mushroom diversity.</title>
        <authorList>
            <person name="Reynolds H.T."/>
            <person name="Vijayakumar V."/>
            <person name="Gluck-Thaler E."/>
            <person name="Korotkin H.B."/>
            <person name="Matheny P.B."/>
            <person name="Slot J.C."/>
        </authorList>
    </citation>
    <scope>NUCLEOTIDE SEQUENCE [LARGE SCALE GENOMIC DNA]</scope>
    <source>
        <strain evidence="1 2">2629</strain>
    </source>
</reference>
<dbReference type="AlphaFoldDB" id="A0A409X9S1"/>
<protein>
    <submittedName>
        <fullName evidence="1">Uncharacterized protein</fullName>
    </submittedName>
</protein>
<organism evidence="1 2">
    <name type="scientific">Panaeolus cyanescens</name>
    <dbReference type="NCBI Taxonomy" id="181874"/>
    <lineage>
        <taxon>Eukaryota</taxon>
        <taxon>Fungi</taxon>
        <taxon>Dikarya</taxon>
        <taxon>Basidiomycota</taxon>
        <taxon>Agaricomycotina</taxon>
        <taxon>Agaricomycetes</taxon>
        <taxon>Agaricomycetidae</taxon>
        <taxon>Agaricales</taxon>
        <taxon>Agaricineae</taxon>
        <taxon>Galeropsidaceae</taxon>
        <taxon>Panaeolus</taxon>
    </lineage>
</organism>
<name>A0A409X9S1_9AGAR</name>
<gene>
    <name evidence="1" type="ORF">CVT24_010589</name>
</gene>
<accession>A0A409X9S1</accession>
<sequence>MFPSLPERHPPWPASVTIAAGQIYNGYITTTTLITSGNFNKHRISAQKQVLYRQIQPLLEAISQQEPALQDWIAQVCAILLELLEELDRTSDTGPYMLSFYILCYNDVKYRGKEASIPVKPYTLVRTGKRGRPAKKIHYEALEWAATCNMSQTAIARLFGVNQNLLAEQMKEAGFPTDQDRYTDIRENDLDDLVREVVSARPDTGLAYLTGQLRAQYKLRVKRWRLKESLRKVDQTGTAIRRQALTKKPRGQ</sequence>
<proteinExistence type="predicted"/>
<evidence type="ECO:0000313" key="2">
    <source>
        <dbReference type="Proteomes" id="UP000284842"/>
    </source>
</evidence>
<keyword evidence="2" id="KW-1185">Reference proteome</keyword>
<dbReference type="OrthoDB" id="2686689at2759"/>
<comment type="caution">
    <text evidence="1">The sequence shown here is derived from an EMBL/GenBank/DDBJ whole genome shotgun (WGS) entry which is preliminary data.</text>
</comment>
<dbReference type="Proteomes" id="UP000284842">
    <property type="component" value="Unassembled WGS sequence"/>
</dbReference>